<dbReference type="InterPro" id="IPR000772">
    <property type="entry name" value="Ricin_B_lectin"/>
</dbReference>
<evidence type="ECO:0000256" key="1">
    <source>
        <dbReference type="SAM" id="MobiDB-lite"/>
    </source>
</evidence>
<dbReference type="PANTHER" id="PTHR34154:SF3">
    <property type="entry name" value="ALKALI-SENSITIVE LINKAGE PROTEIN 1"/>
    <property type="match status" value="1"/>
</dbReference>
<feature type="region of interest" description="Disordered" evidence="1">
    <location>
        <begin position="161"/>
        <end position="187"/>
    </location>
</feature>
<dbReference type="Pfam" id="PF11790">
    <property type="entry name" value="Glyco_hydro_cc"/>
    <property type="match status" value="1"/>
</dbReference>
<dbReference type="InterPro" id="IPR017853">
    <property type="entry name" value="GH"/>
</dbReference>
<dbReference type="CDD" id="cd23451">
    <property type="entry name" value="beta-trefoil_Ricin_laminarinase"/>
    <property type="match status" value="1"/>
</dbReference>
<dbReference type="InterPro" id="IPR024655">
    <property type="entry name" value="Asl1_glyco_hydro_catalytic"/>
</dbReference>
<comment type="caution">
    <text evidence="3">The sequence shown here is derived from an EMBL/GenBank/DDBJ whole genome shotgun (WGS) entry which is preliminary data.</text>
</comment>
<sequence length="426" mass="44526">MKLHRTVRRRTLALIVSTAAVAALGVVGLGFGLTNAAAATAGPITGIGGKCVDVAGANSANGTAVQLYTCNGTGAQQWTVESDGSVRALGKCLDVAASGTADGTKVQLWACNGTGAQRWTASSGRLVNPNSGKCLDASGNSSADGTRLQIWACTGGANQAWKLPGGTTTPTTPTTPPGSSQPPVTAKKKGVSTWEFPGLSQAVTNVGAGWYYNWSPSNDSMPAAAEFVPMIWGAANVTDATLAKAKSEGKVLLGFNEPDLAGQANMTVEQALSLWPRLESTGMRLGSPAVAYGGNTPGGWLDRFMTGARQQNRRVDFITLHWYGSDFSDAAAGQFAGYLQAVYDRYRLPIWVTEYGLMNFSGTPKFPNTAQITAFITATTARMQATSYIERYAWFSLPAVGDSLPYGLYKDGTTATPAGQAYRVAG</sequence>
<feature type="domain" description="Ricin B lectin" evidence="2">
    <location>
        <begin position="41"/>
        <end position="164"/>
    </location>
</feature>
<dbReference type="InterPro" id="IPR053183">
    <property type="entry name" value="ASL1"/>
</dbReference>
<reference evidence="4" key="1">
    <citation type="journal article" date="2019" name="Int. J. Syst. Evol. Microbiol.">
        <title>The Global Catalogue of Microorganisms (GCM) 10K type strain sequencing project: providing services to taxonomists for standard genome sequencing and annotation.</title>
        <authorList>
            <consortium name="The Broad Institute Genomics Platform"/>
            <consortium name="The Broad Institute Genome Sequencing Center for Infectious Disease"/>
            <person name="Wu L."/>
            <person name="Ma J."/>
        </authorList>
    </citation>
    <scope>NUCLEOTIDE SEQUENCE [LARGE SCALE GENOMIC DNA]</scope>
    <source>
        <strain evidence="4">JCM 15933</strain>
    </source>
</reference>
<dbReference type="Gene3D" id="2.80.10.50">
    <property type="match status" value="2"/>
</dbReference>
<proteinExistence type="predicted"/>
<dbReference type="Proteomes" id="UP001501470">
    <property type="component" value="Unassembled WGS sequence"/>
</dbReference>
<dbReference type="PANTHER" id="PTHR34154">
    <property type="entry name" value="ALKALI-SENSITIVE LINKAGE PROTEIN 1"/>
    <property type="match status" value="1"/>
</dbReference>
<protein>
    <recommendedName>
        <fullName evidence="2">Ricin B lectin domain-containing protein</fullName>
    </recommendedName>
</protein>
<organism evidence="3 4">
    <name type="scientific">Dactylosporangium maewongense</name>
    <dbReference type="NCBI Taxonomy" id="634393"/>
    <lineage>
        <taxon>Bacteria</taxon>
        <taxon>Bacillati</taxon>
        <taxon>Actinomycetota</taxon>
        <taxon>Actinomycetes</taxon>
        <taxon>Micromonosporales</taxon>
        <taxon>Micromonosporaceae</taxon>
        <taxon>Dactylosporangium</taxon>
    </lineage>
</organism>
<accession>A0ABP4LPV1</accession>
<dbReference type="Gene3D" id="3.20.20.80">
    <property type="entry name" value="Glycosidases"/>
    <property type="match status" value="1"/>
</dbReference>
<name>A0ABP4LPV1_9ACTN</name>
<dbReference type="RefSeq" id="WP_344504516.1">
    <property type="nucleotide sequence ID" value="NZ_BAAAQD010000010.1"/>
</dbReference>
<dbReference type="EMBL" id="BAAAQD010000010">
    <property type="protein sequence ID" value="GAA1527110.1"/>
    <property type="molecule type" value="Genomic_DNA"/>
</dbReference>
<dbReference type="Pfam" id="PF00652">
    <property type="entry name" value="Ricin_B_lectin"/>
    <property type="match status" value="1"/>
</dbReference>
<evidence type="ECO:0000313" key="4">
    <source>
        <dbReference type="Proteomes" id="UP001501470"/>
    </source>
</evidence>
<dbReference type="PROSITE" id="PS50231">
    <property type="entry name" value="RICIN_B_LECTIN"/>
    <property type="match status" value="1"/>
</dbReference>
<evidence type="ECO:0000259" key="2">
    <source>
        <dbReference type="SMART" id="SM00458"/>
    </source>
</evidence>
<gene>
    <name evidence="3" type="ORF">GCM10009827_050130</name>
</gene>
<keyword evidence="4" id="KW-1185">Reference proteome</keyword>
<dbReference type="SMART" id="SM00458">
    <property type="entry name" value="RICIN"/>
    <property type="match status" value="1"/>
</dbReference>
<dbReference type="InterPro" id="IPR035992">
    <property type="entry name" value="Ricin_B-like_lectins"/>
</dbReference>
<dbReference type="SUPFAM" id="SSF51445">
    <property type="entry name" value="(Trans)glycosidases"/>
    <property type="match status" value="1"/>
</dbReference>
<dbReference type="SUPFAM" id="SSF50370">
    <property type="entry name" value="Ricin B-like lectins"/>
    <property type="match status" value="1"/>
</dbReference>
<evidence type="ECO:0000313" key="3">
    <source>
        <dbReference type="EMBL" id="GAA1527110.1"/>
    </source>
</evidence>